<dbReference type="Gene3D" id="2.10.50.30">
    <property type="entry name" value="GPCR, family 3, nine cysteines domain"/>
    <property type="match status" value="1"/>
</dbReference>
<dbReference type="InterPro" id="IPR000068">
    <property type="entry name" value="GPCR_3_Ca_sens_rcpt-rel"/>
</dbReference>
<keyword evidence="3 6" id="KW-1133">Transmembrane helix</keyword>
<reference evidence="8" key="1">
    <citation type="submission" date="2023-07" db="EMBL/GenBank/DDBJ databases">
        <authorList>
            <person name="Stuckert A."/>
        </authorList>
    </citation>
    <scope>NUCLEOTIDE SEQUENCE</scope>
</reference>
<dbReference type="InterPro" id="IPR038550">
    <property type="entry name" value="GPCR_3_9-Cys_sf"/>
</dbReference>
<gene>
    <name evidence="8" type="ORF">RIMI_LOCUS21747898</name>
</gene>
<dbReference type="Proteomes" id="UP001176940">
    <property type="component" value="Unassembled WGS sequence"/>
</dbReference>
<dbReference type="EMBL" id="CAUEEQ010077697">
    <property type="protein sequence ID" value="CAJ0966854.1"/>
    <property type="molecule type" value="Genomic_DNA"/>
</dbReference>
<evidence type="ECO:0000256" key="4">
    <source>
        <dbReference type="ARBA" id="ARBA00023136"/>
    </source>
</evidence>
<evidence type="ECO:0000256" key="6">
    <source>
        <dbReference type="SAM" id="Phobius"/>
    </source>
</evidence>
<keyword evidence="9" id="KW-1185">Reference proteome</keyword>
<evidence type="ECO:0000259" key="7">
    <source>
        <dbReference type="PROSITE" id="PS50259"/>
    </source>
</evidence>
<protein>
    <recommendedName>
        <fullName evidence="7">G-protein coupled receptors family 3 profile domain-containing protein</fullName>
    </recommendedName>
</protein>
<proteinExistence type="predicted"/>
<name>A0ABN9MJH7_9NEOB</name>
<evidence type="ECO:0000313" key="9">
    <source>
        <dbReference type="Proteomes" id="UP001176940"/>
    </source>
</evidence>
<feature type="domain" description="G-protein coupled receptors family 3 profile" evidence="7">
    <location>
        <begin position="148"/>
        <end position="222"/>
    </location>
</feature>
<sequence length="225" mass="25372">MQGPHHNRDTTDVDLQESAPQPSTSSELTPGTLAHMAEYALRILKRDPRIIKMMSDDDYWLACLLDPQYKGKLQNIMPHENLEQILATKQATLVDCLVRAFPAHIGGDGSHTSHSVSCQKCPEDQWPNDFNQCVPKPIEYLSYKNDPAVLVISVISVLCFVKTTVILGIFILFQETPVVQANNHTLSFILLVSIMLSFLCVFLFLDRPTHVTCMLRQTSFGIREM</sequence>
<dbReference type="PANTHER" id="PTHR24061">
    <property type="entry name" value="CALCIUM-SENSING RECEPTOR-RELATED"/>
    <property type="match status" value="1"/>
</dbReference>
<keyword evidence="2 6" id="KW-0812">Transmembrane</keyword>
<feature type="transmembrane region" description="Helical" evidence="6">
    <location>
        <begin position="185"/>
        <end position="205"/>
    </location>
</feature>
<dbReference type="PANTHER" id="PTHR24061:SF564">
    <property type="entry name" value="METABOTROPIC GLUTAMATE RECEPTOR 1"/>
    <property type="match status" value="1"/>
</dbReference>
<feature type="compositionally biased region" description="Polar residues" evidence="5">
    <location>
        <begin position="18"/>
        <end position="29"/>
    </location>
</feature>
<evidence type="ECO:0000256" key="1">
    <source>
        <dbReference type="ARBA" id="ARBA00004141"/>
    </source>
</evidence>
<evidence type="ECO:0000256" key="5">
    <source>
        <dbReference type="SAM" id="MobiDB-lite"/>
    </source>
</evidence>
<dbReference type="Pfam" id="PF00003">
    <property type="entry name" value="7tm_3"/>
    <property type="match status" value="1"/>
</dbReference>
<accession>A0ABN9MJH7</accession>
<comment type="caution">
    <text evidence="8">The sequence shown here is derived from an EMBL/GenBank/DDBJ whole genome shotgun (WGS) entry which is preliminary data.</text>
</comment>
<keyword evidence="4 6" id="KW-0472">Membrane</keyword>
<feature type="transmembrane region" description="Helical" evidence="6">
    <location>
        <begin position="148"/>
        <end position="173"/>
    </location>
</feature>
<feature type="region of interest" description="Disordered" evidence="5">
    <location>
        <begin position="1"/>
        <end position="31"/>
    </location>
</feature>
<evidence type="ECO:0000256" key="3">
    <source>
        <dbReference type="ARBA" id="ARBA00022989"/>
    </source>
</evidence>
<dbReference type="PROSITE" id="PS50259">
    <property type="entry name" value="G_PROTEIN_RECEP_F3_4"/>
    <property type="match status" value="1"/>
</dbReference>
<comment type="subcellular location">
    <subcellularLocation>
        <location evidence="1">Membrane</location>
        <topology evidence="1">Multi-pass membrane protein</topology>
    </subcellularLocation>
</comment>
<organism evidence="8 9">
    <name type="scientific">Ranitomeya imitator</name>
    <name type="common">mimic poison frog</name>
    <dbReference type="NCBI Taxonomy" id="111125"/>
    <lineage>
        <taxon>Eukaryota</taxon>
        <taxon>Metazoa</taxon>
        <taxon>Chordata</taxon>
        <taxon>Craniata</taxon>
        <taxon>Vertebrata</taxon>
        <taxon>Euteleostomi</taxon>
        <taxon>Amphibia</taxon>
        <taxon>Batrachia</taxon>
        <taxon>Anura</taxon>
        <taxon>Neobatrachia</taxon>
        <taxon>Hyloidea</taxon>
        <taxon>Dendrobatidae</taxon>
        <taxon>Dendrobatinae</taxon>
        <taxon>Ranitomeya</taxon>
    </lineage>
</organism>
<dbReference type="InterPro" id="IPR017978">
    <property type="entry name" value="GPCR_3_C"/>
</dbReference>
<evidence type="ECO:0000256" key="2">
    <source>
        <dbReference type="ARBA" id="ARBA00022692"/>
    </source>
</evidence>
<feature type="compositionally biased region" description="Basic and acidic residues" evidence="5">
    <location>
        <begin position="1"/>
        <end position="11"/>
    </location>
</feature>
<evidence type="ECO:0000313" key="8">
    <source>
        <dbReference type="EMBL" id="CAJ0966854.1"/>
    </source>
</evidence>